<name>A0A1H0UA85_9BACT</name>
<keyword evidence="7" id="KW-0350">Heme biosynthesis</keyword>
<evidence type="ECO:0000256" key="1">
    <source>
        <dbReference type="ARBA" id="ARBA00004141"/>
    </source>
</evidence>
<keyword evidence="6 10" id="KW-1133">Transmembrane helix</keyword>
<evidence type="ECO:0000256" key="6">
    <source>
        <dbReference type="ARBA" id="ARBA00022989"/>
    </source>
</evidence>
<dbReference type="Gene3D" id="1.10.357.140">
    <property type="entry name" value="UbiA prenyltransferase"/>
    <property type="match status" value="1"/>
</dbReference>
<evidence type="ECO:0000313" key="11">
    <source>
        <dbReference type="EMBL" id="SDP63079.1"/>
    </source>
</evidence>
<dbReference type="GO" id="GO:0008495">
    <property type="term" value="F:protoheme IX farnesyltransferase activity"/>
    <property type="evidence" value="ECO:0007669"/>
    <property type="project" value="UniProtKB-EC"/>
</dbReference>
<dbReference type="InterPro" id="IPR044878">
    <property type="entry name" value="UbiA_sf"/>
</dbReference>
<feature type="transmembrane region" description="Helical" evidence="10">
    <location>
        <begin position="77"/>
        <end position="100"/>
    </location>
</feature>
<dbReference type="Pfam" id="PF01040">
    <property type="entry name" value="UbiA"/>
    <property type="match status" value="1"/>
</dbReference>
<comment type="catalytic activity">
    <reaction evidence="9">
        <text>heme b + (2E,6E)-farnesyl diphosphate + H2O = Fe(II)-heme o + diphosphate</text>
        <dbReference type="Rhea" id="RHEA:28070"/>
        <dbReference type="ChEBI" id="CHEBI:15377"/>
        <dbReference type="ChEBI" id="CHEBI:33019"/>
        <dbReference type="ChEBI" id="CHEBI:60344"/>
        <dbReference type="ChEBI" id="CHEBI:60530"/>
        <dbReference type="ChEBI" id="CHEBI:175763"/>
        <dbReference type="EC" id="2.5.1.141"/>
    </reaction>
</comment>
<keyword evidence="4 11" id="KW-0808">Transferase</keyword>
<dbReference type="InterPro" id="IPR000537">
    <property type="entry name" value="UbiA_prenyltransferase"/>
</dbReference>
<comment type="subcellular location">
    <subcellularLocation>
        <location evidence="1">Membrane</location>
        <topology evidence="1">Multi-pass membrane protein</topology>
    </subcellularLocation>
</comment>
<feature type="transmembrane region" description="Helical" evidence="10">
    <location>
        <begin position="38"/>
        <end position="56"/>
    </location>
</feature>
<accession>A0A1H0UA85</accession>
<organism evidence="11 12">
    <name type="scientific">Desulforhopalus singaporensis</name>
    <dbReference type="NCBI Taxonomy" id="91360"/>
    <lineage>
        <taxon>Bacteria</taxon>
        <taxon>Pseudomonadati</taxon>
        <taxon>Thermodesulfobacteriota</taxon>
        <taxon>Desulfobulbia</taxon>
        <taxon>Desulfobulbales</taxon>
        <taxon>Desulfocapsaceae</taxon>
        <taxon>Desulforhopalus</taxon>
    </lineage>
</organism>
<dbReference type="GO" id="GO:0006783">
    <property type="term" value="P:heme biosynthetic process"/>
    <property type="evidence" value="ECO:0007669"/>
    <property type="project" value="UniProtKB-KW"/>
</dbReference>
<evidence type="ECO:0000256" key="4">
    <source>
        <dbReference type="ARBA" id="ARBA00022679"/>
    </source>
</evidence>
<dbReference type="AlphaFoldDB" id="A0A1H0UA85"/>
<evidence type="ECO:0000256" key="8">
    <source>
        <dbReference type="ARBA" id="ARBA00023136"/>
    </source>
</evidence>
<evidence type="ECO:0000256" key="5">
    <source>
        <dbReference type="ARBA" id="ARBA00022692"/>
    </source>
</evidence>
<dbReference type="InterPro" id="IPR006369">
    <property type="entry name" value="Protohaem_IX_farnesylTrfase"/>
</dbReference>
<feature type="transmembrane region" description="Helical" evidence="10">
    <location>
        <begin position="106"/>
        <end position="126"/>
    </location>
</feature>
<dbReference type="STRING" id="91360.SAMN05660330_03456"/>
<dbReference type="Proteomes" id="UP000199073">
    <property type="component" value="Unassembled WGS sequence"/>
</dbReference>
<dbReference type="RefSeq" id="WP_176761288.1">
    <property type="nucleotide sequence ID" value="NZ_FNJI01000030.1"/>
</dbReference>
<dbReference type="InterPro" id="IPR030470">
    <property type="entry name" value="UbiA_prenylTrfase_CS"/>
</dbReference>
<feature type="transmembrane region" description="Helical" evidence="10">
    <location>
        <begin position="207"/>
        <end position="227"/>
    </location>
</feature>
<keyword evidence="3" id="KW-1003">Cell membrane</keyword>
<dbReference type="PANTHER" id="PTHR43448:SF2">
    <property type="entry name" value="PROTOHEME IX FARNESYLTRANSFERASE, MITOCHONDRIAL"/>
    <property type="match status" value="1"/>
</dbReference>
<dbReference type="PANTHER" id="PTHR43448">
    <property type="entry name" value="PROTOHEME IX FARNESYLTRANSFERASE, MITOCHONDRIAL"/>
    <property type="match status" value="1"/>
</dbReference>
<reference evidence="11 12" key="1">
    <citation type="submission" date="2016-10" db="EMBL/GenBank/DDBJ databases">
        <authorList>
            <person name="de Groot N.N."/>
        </authorList>
    </citation>
    <scope>NUCLEOTIDE SEQUENCE [LARGE SCALE GENOMIC DNA]</scope>
    <source>
        <strain evidence="11 12">DSM 12130</strain>
    </source>
</reference>
<proteinExistence type="predicted"/>
<evidence type="ECO:0000256" key="7">
    <source>
        <dbReference type="ARBA" id="ARBA00023133"/>
    </source>
</evidence>
<feature type="transmembrane region" description="Helical" evidence="10">
    <location>
        <begin position="264"/>
        <end position="284"/>
    </location>
</feature>
<sequence length="287" mass="31804">MIDDQLRLVKLPLCLFVGFSALFGSVLAASAISVETLTLGGGVVLLAMGGASLNSIQERKIDSTMKRTASRPLVNGRIRVCQAFVQALLLLVAGGMLIYLGSSGSWLVTMIGCFAIVLYNGVYTPLKQSTPYALIPGAVCGALPPCIGWLGSGGELFSYPHWLLFFLFFLWQVPHFWLITLYHKNDYKNSAQPSLVKQLREKRLERLFFTWIGALVTVMMMFLSLPIRFDDLFRYAIVFNGVALLGCFYTVLAGRFFASNYRNLFTGLNLSLLFHMIIVLGARLTTS</sequence>
<gene>
    <name evidence="11" type="ORF">SAMN05660330_03456</name>
</gene>
<feature type="transmembrane region" description="Helical" evidence="10">
    <location>
        <begin position="133"/>
        <end position="150"/>
    </location>
</feature>
<dbReference type="PROSITE" id="PS00943">
    <property type="entry name" value="UBIA"/>
    <property type="match status" value="1"/>
</dbReference>
<keyword evidence="12" id="KW-1185">Reference proteome</keyword>
<dbReference type="EC" id="2.5.1.141" evidence="2"/>
<keyword evidence="8 10" id="KW-0472">Membrane</keyword>
<dbReference type="EMBL" id="FNJI01000030">
    <property type="protein sequence ID" value="SDP63079.1"/>
    <property type="molecule type" value="Genomic_DNA"/>
</dbReference>
<evidence type="ECO:0000313" key="12">
    <source>
        <dbReference type="Proteomes" id="UP000199073"/>
    </source>
</evidence>
<evidence type="ECO:0000256" key="2">
    <source>
        <dbReference type="ARBA" id="ARBA00012292"/>
    </source>
</evidence>
<feature type="transmembrane region" description="Helical" evidence="10">
    <location>
        <begin position="233"/>
        <end position="252"/>
    </location>
</feature>
<protein>
    <recommendedName>
        <fullName evidence="2">heme o synthase</fullName>
        <ecNumber evidence="2">2.5.1.141</ecNumber>
    </recommendedName>
</protein>
<feature type="transmembrane region" description="Helical" evidence="10">
    <location>
        <begin position="162"/>
        <end position="182"/>
    </location>
</feature>
<dbReference type="GO" id="GO:0016020">
    <property type="term" value="C:membrane"/>
    <property type="evidence" value="ECO:0007669"/>
    <property type="project" value="UniProtKB-SubCell"/>
</dbReference>
<evidence type="ECO:0000256" key="10">
    <source>
        <dbReference type="SAM" id="Phobius"/>
    </source>
</evidence>
<evidence type="ECO:0000256" key="9">
    <source>
        <dbReference type="ARBA" id="ARBA00047690"/>
    </source>
</evidence>
<keyword evidence="5 10" id="KW-0812">Transmembrane</keyword>
<evidence type="ECO:0000256" key="3">
    <source>
        <dbReference type="ARBA" id="ARBA00022475"/>
    </source>
</evidence>